<comment type="function">
    <text evidence="1">Putative transcription activator involved in regulating light control of development.</text>
</comment>
<dbReference type="InterPro" id="IPR031052">
    <property type="entry name" value="FHY3/FAR1"/>
</dbReference>
<comment type="caution">
    <text evidence="2">The sequence shown here is derived from an EMBL/GenBank/DDBJ whole genome shotgun (WGS) entry which is preliminary data.</text>
</comment>
<keyword evidence="1" id="KW-0479">Metal-binding</keyword>
<dbReference type="GO" id="GO:0005634">
    <property type="term" value="C:nucleus"/>
    <property type="evidence" value="ECO:0007669"/>
    <property type="project" value="UniProtKB-SubCell"/>
</dbReference>
<keyword evidence="3" id="KW-1185">Reference proteome</keyword>
<proteinExistence type="inferred from homology"/>
<dbReference type="PANTHER" id="PTHR31669:SF251">
    <property type="entry name" value="PROTEIN FAR1-RELATED SEQUENCE"/>
    <property type="match status" value="1"/>
</dbReference>
<dbReference type="AlphaFoldDB" id="A0A445EQL9"/>
<dbReference type="GO" id="GO:0006355">
    <property type="term" value="P:regulation of DNA-templated transcription"/>
    <property type="evidence" value="ECO:0007669"/>
    <property type="project" value="UniProtKB-UniRule"/>
</dbReference>
<organism evidence="2 3">
    <name type="scientific">Arachis hypogaea</name>
    <name type="common">Peanut</name>
    <dbReference type="NCBI Taxonomy" id="3818"/>
    <lineage>
        <taxon>Eukaryota</taxon>
        <taxon>Viridiplantae</taxon>
        <taxon>Streptophyta</taxon>
        <taxon>Embryophyta</taxon>
        <taxon>Tracheophyta</taxon>
        <taxon>Spermatophyta</taxon>
        <taxon>Magnoliopsida</taxon>
        <taxon>eudicotyledons</taxon>
        <taxon>Gunneridae</taxon>
        <taxon>Pentapetalae</taxon>
        <taxon>rosids</taxon>
        <taxon>fabids</taxon>
        <taxon>Fabales</taxon>
        <taxon>Fabaceae</taxon>
        <taxon>Papilionoideae</taxon>
        <taxon>50 kb inversion clade</taxon>
        <taxon>dalbergioids sensu lato</taxon>
        <taxon>Dalbergieae</taxon>
        <taxon>Pterocarpus clade</taxon>
        <taxon>Arachis</taxon>
    </lineage>
</organism>
<gene>
    <name evidence="2" type="ORF">Ahy_A01g002383</name>
</gene>
<accession>A0A445EQL9</accession>
<dbReference type="EMBL" id="SDMP01000001">
    <property type="protein sequence ID" value="RYR77780.1"/>
    <property type="molecule type" value="Genomic_DNA"/>
</dbReference>
<keyword evidence="1" id="KW-0863">Zinc-finger</keyword>
<evidence type="ECO:0000256" key="1">
    <source>
        <dbReference type="RuleBase" id="RU367018"/>
    </source>
</evidence>
<evidence type="ECO:0000313" key="2">
    <source>
        <dbReference type="EMBL" id="RYR77780.1"/>
    </source>
</evidence>
<comment type="subcellular location">
    <subcellularLocation>
        <location evidence="1">Nucleus</location>
    </subcellularLocation>
</comment>
<dbReference type="PANTHER" id="PTHR31669">
    <property type="entry name" value="PROTEIN FAR1-RELATED SEQUENCE 10-RELATED"/>
    <property type="match status" value="1"/>
</dbReference>
<keyword evidence="1" id="KW-0862">Zinc</keyword>
<protein>
    <recommendedName>
        <fullName evidence="1">Protein FAR1-RELATED SEQUENCE</fullName>
    </recommendedName>
</protein>
<comment type="similarity">
    <text evidence="1">Belongs to the FHY3/FAR1 family.</text>
</comment>
<reference evidence="2 3" key="1">
    <citation type="submission" date="2019-01" db="EMBL/GenBank/DDBJ databases">
        <title>Sequencing of cultivated peanut Arachis hypogaea provides insights into genome evolution and oil improvement.</title>
        <authorList>
            <person name="Chen X."/>
        </authorList>
    </citation>
    <scope>NUCLEOTIDE SEQUENCE [LARGE SCALE GENOMIC DNA]</scope>
    <source>
        <strain evidence="3">cv. Fuhuasheng</strain>
        <tissue evidence="2">Leaves</tissue>
    </source>
</reference>
<dbReference type="GO" id="GO:0008270">
    <property type="term" value="F:zinc ion binding"/>
    <property type="evidence" value="ECO:0007669"/>
    <property type="project" value="UniProtKB-UniRule"/>
</dbReference>
<keyword evidence="1" id="KW-0539">Nucleus</keyword>
<name>A0A445EQL9_ARAHY</name>
<evidence type="ECO:0000313" key="3">
    <source>
        <dbReference type="Proteomes" id="UP000289738"/>
    </source>
</evidence>
<dbReference type="Proteomes" id="UP000289738">
    <property type="component" value="Chromosome A01"/>
</dbReference>
<sequence>MVERFNLLGNDWVEKQYGRKEQRATAYLSSKFCAGFRTTSRCEGINSFIKSFVDSRDSVAALDIVWSSSPLTTIEYKIIKYGRPDHEYIIYVIKILKKWCVNVKDGIVVAFHVLICFV</sequence>